<organism evidence="3 4">
    <name type="scientific">Sporothrix bragantina</name>
    <dbReference type="NCBI Taxonomy" id="671064"/>
    <lineage>
        <taxon>Eukaryota</taxon>
        <taxon>Fungi</taxon>
        <taxon>Dikarya</taxon>
        <taxon>Ascomycota</taxon>
        <taxon>Pezizomycotina</taxon>
        <taxon>Sordariomycetes</taxon>
        <taxon>Sordariomycetidae</taxon>
        <taxon>Ophiostomatales</taxon>
        <taxon>Ophiostomataceae</taxon>
        <taxon>Sporothrix</taxon>
    </lineage>
</organism>
<accession>A0ABP0BDA8</accession>
<sequence length="434" mass="46385">MSTHLFIDSSLSLFGGMDVDGGAGVGPESGSGAGADDWTQHESIFNPPPQHSHLAAATSMPPPPASATGPVRLSRALSSNTNGGGSPSAANNNSSANNNNHNNNSGGSSSSNYLATSPLAGATATPSSNKQHILGQTPSPGAQGRVISPRPFSYINQSSAQRDSMSHSVNGAAAPAGGAAPAAVPSARSKEREQLLNGPLMFRQPLSIATIAINGREFFIHADLLCKHSDYFTRCLRGGFAEAETQRVEINDDDISVDDFGLWVDLLYRSHFQKPDTFVLRKEETGGTLSTMQILTLWKLSDRFLHKPLAALAEESLQHRLSLYSAEQWRKLYRTRPASDIRSRVSRLQDAYRYCCDQELPFINDIVTACANCPAQVYAECASLLEVDFMMLVSQRMIMAHADSQLVSKDQRLSNANGGAKSSGGGMSDVSGLL</sequence>
<dbReference type="EMBL" id="CAWUHC010000021">
    <property type="protein sequence ID" value="CAK7217538.1"/>
    <property type="molecule type" value="Genomic_DNA"/>
</dbReference>
<dbReference type="PANTHER" id="PTHR47843:SF2">
    <property type="entry name" value="BTB DOMAIN-CONTAINING PROTEIN"/>
    <property type="match status" value="1"/>
</dbReference>
<evidence type="ECO:0000259" key="2">
    <source>
        <dbReference type="PROSITE" id="PS50097"/>
    </source>
</evidence>
<proteinExistence type="predicted"/>
<dbReference type="SMART" id="SM00225">
    <property type="entry name" value="BTB"/>
    <property type="match status" value="1"/>
</dbReference>
<evidence type="ECO:0000256" key="1">
    <source>
        <dbReference type="SAM" id="MobiDB-lite"/>
    </source>
</evidence>
<dbReference type="Gene3D" id="3.30.710.10">
    <property type="entry name" value="Potassium Channel Kv1.1, Chain A"/>
    <property type="match status" value="1"/>
</dbReference>
<dbReference type="PROSITE" id="PS50097">
    <property type="entry name" value="BTB"/>
    <property type="match status" value="1"/>
</dbReference>
<name>A0ABP0BDA8_9PEZI</name>
<feature type="compositionally biased region" description="Low complexity" evidence="1">
    <location>
        <begin position="171"/>
        <end position="187"/>
    </location>
</feature>
<feature type="compositionally biased region" description="Polar residues" evidence="1">
    <location>
        <begin position="124"/>
        <end position="140"/>
    </location>
</feature>
<dbReference type="Pfam" id="PF00651">
    <property type="entry name" value="BTB"/>
    <property type="match status" value="1"/>
</dbReference>
<dbReference type="InterPro" id="IPR011333">
    <property type="entry name" value="SKP1/BTB/POZ_sf"/>
</dbReference>
<feature type="domain" description="BTB" evidence="2">
    <location>
        <begin position="207"/>
        <end position="276"/>
    </location>
</feature>
<dbReference type="Proteomes" id="UP001642406">
    <property type="component" value="Unassembled WGS sequence"/>
</dbReference>
<gene>
    <name evidence="3" type="ORF">SBRCBS47491_003193</name>
</gene>
<protein>
    <recommendedName>
        <fullName evidence="2">BTB domain-containing protein</fullName>
    </recommendedName>
</protein>
<dbReference type="PANTHER" id="PTHR47843">
    <property type="entry name" value="BTB DOMAIN-CONTAINING PROTEIN-RELATED"/>
    <property type="match status" value="1"/>
</dbReference>
<dbReference type="InterPro" id="IPR000210">
    <property type="entry name" value="BTB/POZ_dom"/>
</dbReference>
<comment type="caution">
    <text evidence="3">The sequence shown here is derived from an EMBL/GenBank/DDBJ whole genome shotgun (WGS) entry which is preliminary data.</text>
</comment>
<feature type="region of interest" description="Disordered" evidence="1">
    <location>
        <begin position="413"/>
        <end position="434"/>
    </location>
</feature>
<feature type="region of interest" description="Disordered" evidence="1">
    <location>
        <begin position="22"/>
        <end position="191"/>
    </location>
</feature>
<reference evidence="3 4" key="1">
    <citation type="submission" date="2024-01" db="EMBL/GenBank/DDBJ databases">
        <authorList>
            <person name="Allen C."/>
            <person name="Tagirdzhanova G."/>
        </authorList>
    </citation>
    <scope>NUCLEOTIDE SEQUENCE [LARGE SCALE GENOMIC DNA]</scope>
</reference>
<dbReference type="CDD" id="cd18186">
    <property type="entry name" value="BTB_POZ_ZBTB_KLHL-like"/>
    <property type="match status" value="1"/>
</dbReference>
<feature type="compositionally biased region" description="Low complexity" evidence="1">
    <location>
        <begin position="87"/>
        <end position="112"/>
    </location>
</feature>
<keyword evidence="4" id="KW-1185">Reference proteome</keyword>
<feature type="compositionally biased region" description="Gly residues" evidence="1">
    <location>
        <begin position="22"/>
        <end position="33"/>
    </location>
</feature>
<evidence type="ECO:0000313" key="4">
    <source>
        <dbReference type="Proteomes" id="UP001642406"/>
    </source>
</evidence>
<dbReference type="SUPFAM" id="SSF54695">
    <property type="entry name" value="POZ domain"/>
    <property type="match status" value="1"/>
</dbReference>
<evidence type="ECO:0000313" key="3">
    <source>
        <dbReference type="EMBL" id="CAK7217538.1"/>
    </source>
</evidence>
<feature type="compositionally biased region" description="Polar residues" evidence="1">
    <location>
        <begin position="154"/>
        <end position="169"/>
    </location>
</feature>